<reference evidence="1" key="1">
    <citation type="submission" date="2022-03" db="EMBL/GenBank/DDBJ databases">
        <authorList>
            <person name="Lindestad O."/>
        </authorList>
    </citation>
    <scope>NUCLEOTIDE SEQUENCE</scope>
</reference>
<dbReference type="EMBL" id="CAKXAJ010026408">
    <property type="protein sequence ID" value="CAH2267942.1"/>
    <property type="molecule type" value="Genomic_DNA"/>
</dbReference>
<evidence type="ECO:0000313" key="1">
    <source>
        <dbReference type="EMBL" id="CAH2267942.1"/>
    </source>
</evidence>
<comment type="caution">
    <text evidence="1">The sequence shown here is derived from an EMBL/GenBank/DDBJ whole genome shotgun (WGS) entry which is preliminary data.</text>
</comment>
<sequence length="98" mass="11431">MVPRHRGDFTLDKTDSRFTFTSRRPTGAHPAVVDSVLVKRVAINQQKLLPVYHYELVIDFWNKNHNQLFIVKPTYPEDVPMSDEVLREYIAEDIFGAE</sequence>
<keyword evidence="2" id="KW-1185">Reference proteome</keyword>
<dbReference type="Proteomes" id="UP000838756">
    <property type="component" value="Unassembled WGS sequence"/>
</dbReference>
<gene>
    <name evidence="1" type="primary">jg8404</name>
    <name evidence="1" type="ORF">PAEG_LOCUS26422</name>
</gene>
<organism evidence="1 2">
    <name type="scientific">Pararge aegeria aegeria</name>
    <dbReference type="NCBI Taxonomy" id="348720"/>
    <lineage>
        <taxon>Eukaryota</taxon>
        <taxon>Metazoa</taxon>
        <taxon>Ecdysozoa</taxon>
        <taxon>Arthropoda</taxon>
        <taxon>Hexapoda</taxon>
        <taxon>Insecta</taxon>
        <taxon>Pterygota</taxon>
        <taxon>Neoptera</taxon>
        <taxon>Endopterygota</taxon>
        <taxon>Lepidoptera</taxon>
        <taxon>Glossata</taxon>
        <taxon>Ditrysia</taxon>
        <taxon>Papilionoidea</taxon>
        <taxon>Nymphalidae</taxon>
        <taxon>Satyrinae</taxon>
        <taxon>Satyrini</taxon>
        <taxon>Parargina</taxon>
        <taxon>Pararge</taxon>
    </lineage>
</organism>
<dbReference type="AlphaFoldDB" id="A0A8S4SL94"/>
<evidence type="ECO:0000313" key="2">
    <source>
        <dbReference type="Proteomes" id="UP000838756"/>
    </source>
</evidence>
<protein>
    <submittedName>
        <fullName evidence="1">Jg8404 protein</fullName>
    </submittedName>
</protein>
<proteinExistence type="predicted"/>
<accession>A0A8S4SL94</accession>
<name>A0A8S4SL94_9NEOP</name>